<comment type="caution">
    <text evidence="2">The sequence shown here is derived from an EMBL/GenBank/DDBJ whole genome shotgun (WGS) entry which is preliminary data.</text>
</comment>
<dbReference type="AlphaFoldDB" id="A0A367EU35"/>
<evidence type="ECO:0000256" key="1">
    <source>
        <dbReference type="SAM" id="MobiDB-lite"/>
    </source>
</evidence>
<keyword evidence="3" id="KW-1185">Reference proteome</keyword>
<evidence type="ECO:0000313" key="2">
    <source>
        <dbReference type="EMBL" id="RCG21115.1"/>
    </source>
</evidence>
<organism evidence="2 3">
    <name type="scientific">Sphaerisporangium album</name>
    <dbReference type="NCBI Taxonomy" id="509200"/>
    <lineage>
        <taxon>Bacteria</taxon>
        <taxon>Bacillati</taxon>
        <taxon>Actinomycetota</taxon>
        <taxon>Actinomycetes</taxon>
        <taxon>Streptosporangiales</taxon>
        <taxon>Streptosporangiaceae</taxon>
        <taxon>Sphaerisporangium</taxon>
    </lineage>
</organism>
<dbReference type="RefSeq" id="WP_114033452.1">
    <property type="nucleotide sequence ID" value="NZ_QOIL01000030.1"/>
</dbReference>
<accession>A0A367EU35</accession>
<reference evidence="2 3" key="1">
    <citation type="submission" date="2018-06" db="EMBL/GenBank/DDBJ databases">
        <title>Sphaerisporangium craniellae sp. nov., isolated from a marine sponge in the South China Sea.</title>
        <authorList>
            <person name="Li L."/>
        </authorList>
    </citation>
    <scope>NUCLEOTIDE SEQUENCE [LARGE SCALE GENOMIC DNA]</scope>
    <source>
        <strain evidence="2 3">CCTCC AA 208026</strain>
    </source>
</reference>
<name>A0A367EU35_9ACTN</name>
<dbReference type="Proteomes" id="UP000253094">
    <property type="component" value="Unassembled WGS sequence"/>
</dbReference>
<dbReference type="EMBL" id="QOIL01000030">
    <property type="protein sequence ID" value="RCG21115.1"/>
    <property type="molecule type" value="Genomic_DNA"/>
</dbReference>
<gene>
    <name evidence="2" type="ORF">DQ384_36480</name>
</gene>
<sequence length="277" mass="31159">MSTDDYPGEFLFLPPRKLKAGDFLLGPSHYGGLTADPAHQNDGTVLVTVQGGKQHLPTHLKIRFYRHHDPADIGTCGCDSEPGQPHDDHHCAVIDQLKLTARKIWHHRDGEVWDLPGVFQHIPRRDLEDGDVVFEPGMVGLVQTSSHHDDAPLYMLYRQDGQITPVTSDATPTRIFRPADPSHVAACMDPERDAGGYGPPCYEAHSTDHCLSLGFLREVADTLWPGLAKDRDRRGSRYIQRRGRQAAHQPFSSNTPLPRLPQRPRRRWTYRAHDVLG</sequence>
<evidence type="ECO:0000313" key="3">
    <source>
        <dbReference type="Proteomes" id="UP000253094"/>
    </source>
</evidence>
<proteinExistence type="predicted"/>
<feature type="region of interest" description="Disordered" evidence="1">
    <location>
        <begin position="239"/>
        <end position="268"/>
    </location>
</feature>
<protein>
    <submittedName>
        <fullName evidence="2">Uncharacterized protein</fullName>
    </submittedName>
</protein>